<dbReference type="PROSITE" id="PS50862">
    <property type="entry name" value="AA_TRNA_LIGASE_II"/>
    <property type="match status" value="1"/>
</dbReference>
<evidence type="ECO:0000256" key="5">
    <source>
        <dbReference type="ARBA" id="ARBA00022490"/>
    </source>
</evidence>
<dbReference type="InterPro" id="IPR045864">
    <property type="entry name" value="aa-tRNA-synth_II/BPL/LPL"/>
</dbReference>
<evidence type="ECO:0000259" key="11">
    <source>
        <dbReference type="PROSITE" id="PS50862"/>
    </source>
</evidence>
<dbReference type="UniPathway" id="UPA00031">
    <property type="reaction ID" value="UER00006"/>
</dbReference>
<feature type="binding site" evidence="10">
    <location>
        <position position="120"/>
    </location>
    <ligand>
        <name>L-histidine</name>
        <dbReference type="ChEBI" id="CHEBI:57595"/>
    </ligand>
</feature>
<dbReference type="GO" id="GO:0006427">
    <property type="term" value="P:histidyl-tRNA aminoacylation"/>
    <property type="evidence" value="ECO:0007669"/>
    <property type="project" value="TreeGrafter"/>
</dbReference>
<dbReference type="InterPro" id="IPR006195">
    <property type="entry name" value="aa-tRNA-synth_II"/>
</dbReference>
<comment type="function">
    <text evidence="8 9">Required for the first step of histidine biosynthesis. May allow the feedback regulation of ATP phosphoribosyltransferase activity by histidine.</text>
</comment>
<feature type="binding site" evidence="10">
    <location>
        <begin position="79"/>
        <end position="81"/>
    </location>
    <ligand>
        <name>L-histidine</name>
        <dbReference type="ChEBI" id="CHEBI:57595"/>
    </ligand>
</feature>
<evidence type="ECO:0000256" key="4">
    <source>
        <dbReference type="ARBA" id="ARBA00020397"/>
    </source>
</evidence>
<dbReference type="PANTHER" id="PTHR43707">
    <property type="entry name" value="HISTIDYL-TRNA SYNTHETASE"/>
    <property type="match status" value="1"/>
</dbReference>
<keyword evidence="5 9" id="KW-0963">Cytoplasm</keyword>
<dbReference type="Proteomes" id="UP000180254">
    <property type="component" value="Unassembled WGS sequence"/>
</dbReference>
<dbReference type="EMBL" id="MKIE01000004">
    <property type="protein sequence ID" value="OHW62255.1"/>
    <property type="molecule type" value="Genomic_DNA"/>
</dbReference>
<comment type="miscellaneous">
    <text evidence="9">This function is generally fulfilled by the C-terminal part of HisG, which is missing in some bacteria such as this one.</text>
</comment>
<dbReference type="NCBIfam" id="TIGR00443">
    <property type="entry name" value="hisZ_biosyn_reg"/>
    <property type="match status" value="1"/>
</dbReference>
<comment type="caution">
    <text evidence="12">The sequence shown here is derived from an EMBL/GenBank/DDBJ whole genome shotgun (WGS) entry which is preliminary data.</text>
</comment>
<evidence type="ECO:0000313" key="12">
    <source>
        <dbReference type="EMBL" id="OHW62255.1"/>
    </source>
</evidence>
<name>A0A1S1V757_9FIRM</name>
<dbReference type="GO" id="GO:0016757">
    <property type="term" value="F:glycosyltransferase activity"/>
    <property type="evidence" value="ECO:0007669"/>
    <property type="project" value="UniProtKB-KW"/>
</dbReference>
<accession>A0A1S1V757</accession>
<dbReference type="GO" id="GO:0000105">
    <property type="term" value="P:L-histidine biosynthetic process"/>
    <property type="evidence" value="ECO:0007669"/>
    <property type="project" value="UniProtKB-UniRule"/>
</dbReference>
<organism evidence="12 13">
    <name type="scientific">Andreesenia angusta</name>
    <dbReference type="NCBI Taxonomy" id="39480"/>
    <lineage>
        <taxon>Bacteria</taxon>
        <taxon>Bacillati</taxon>
        <taxon>Bacillota</taxon>
        <taxon>Tissierellia</taxon>
        <taxon>Tissierellales</taxon>
        <taxon>Gottschalkiaceae</taxon>
        <taxon>Andreesenia</taxon>
    </lineage>
</organism>
<sequence length="412" mass="46829">MIGFQTPQGVRDELFREYEEKQNMLKGISGIFKSFGYREVATPTIEYYEVFSSIKSSIIKNEIFKLIDKSGELLALRPDATIPIARIVANNYKSSKKNYKLFYNTQVFKMSNEKKREVTQTGVEYFGNINPEADAEVISIAIKTLIENGAEFHIEIGNAGYYKGLLEEVQLSDVLESKLKELVESKNFAEIKKFVESLDISEEHREILAKIPDLYGDFTQTLEEAEEYCLNDNMRNAVEDLKEIYDVLSDYGYEDHISLDLGLINDLDYYTGMVFKGYVKGYGETVLSGGRYDTLTKYYGQYIPATGFGLNVDDLINAITVQEAGCDASDKYIDYKINYKKDVRKSAIELAESLRSSGYVVELERKDSFEKLGEELGVSKLISLGESESIELEDMETGKAERLSVSEFKEKI</sequence>
<dbReference type="SUPFAM" id="SSF55681">
    <property type="entry name" value="Class II aaRS and biotin synthetases"/>
    <property type="match status" value="1"/>
</dbReference>
<evidence type="ECO:0000256" key="9">
    <source>
        <dbReference type="HAMAP-Rule" id="MF_00125"/>
    </source>
</evidence>
<evidence type="ECO:0000313" key="13">
    <source>
        <dbReference type="Proteomes" id="UP000180254"/>
    </source>
</evidence>
<dbReference type="Pfam" id="PF13393">
    <property type="entry name" value="tRNA-synt_His"/>
    <property type="match status" value="1"/>
</dbReference>
<evidence type="ECO:0000256" key="6">
    <source>
        <dbReference type="ARBA" id="ARBA00022605"/>
    </source>
</evidence>
<dbReference type="GO" id="GO:0140096">
    <property type="term" value="F:catalytic activity, acting on a protein"/>
    <property type="evidence" value="ECO:0007669"/>
    <property type="project" value="UniProtKB-ARBA"/>
</dbReference>
<dbReference type="OrthoDB" id="9800814at2"/>
<dbReference type="AlphaFoldDB" id="A0A1S1V757"/>
<comment type="similarity">
    <text evidence="3 9">Belongs to the class-II aminoacyl-tRNA synthetase family. HisZ subfamily.</text>
</comment>
<dbReference type="Gene3D" id="3.30.930.10">
    <property type="entry name" value="Bira Bifunctional Protein, Domain 2"/>
    <property type="match status" value="1"/>
</dbReference>
<evidence type="ECO:0000256" key="2">
    <source>
        <dbReference type="ARBA" id="ARBA00004667"/>
    </source>
</evidence>
<evidence type="ECO:0000256" key="1">
    <source>
        <dbReference type="ARBA" id="ARBA00004496"/>
    </source>
</evidence>
<dbReference type="InterPro" id="IPR041715">
    <property type="entry name" value="HisRS-like_core"/>
</dbReference>
<keyword evidence="6 9" id="KW-0028">Amino-acid biosynthesis</keyword>
<keyword evidence="13" id="KW-1185">Reference proteome</keyword>
<evidence type="ECO:0000256" key="8">
    <source>
        <dbReference type="ARBA" id="ARBA00025246"/>
    </source>
</evidence>
<feature type="domain" description="Aminoacyl-transfer RNA synthetases class-II family profile" evidence="11">
    <location>
        <begin position="22"/>
        <end position="320"/>
    </location>
</feature>
<evidence type="ECO:0000256" key="3">
    <source>
        <dbReference type="ARBA" id="ARBA00005539"/>
    </source>
</evidence>
<dbReference type="PANTHER" id="PTHR43707:SF6">
    <property type="entry name" value="ATP PHOSPHORIBOSYLTRANSFERASE REGULATORY SUBUNIT"/>
    <property type="match status" value="1"/>
</dbReference>
<comment type="pathway">
    <text evidence="2 9">Amino-acid biosynthesis; L-histidine biosynthesis; L-histidine from 5-phospho-alpha-D-ribose 1-diphosphate: step 1/9.</text>
</comment>
<gene>
    <name evidence="9 12" type="primary">hisZ</name>
    <name evidence="12" type="ORF">EUAN_13250</name>
</gene>
<dbReference type="GO" id="GO:0005737">
    <property type="term" value="C:cytoplasm"/>
    <property type="evidence" value="ECO:0007669"/>
    <property type="project" value="UniProtKB-SubCell"/>
</dbReference>
<dbReference type="PIRSF" id="PIRSF001549">
    <property type="entry name" value="His-tRNA_synth"/>
    <property type="match status" value="1"/>
</dbReference>
<keyword evidence="7 9" id="KW-0368">Histidine biosynthesis</keyword>
<evidence type="ECO:0000256" key="10">
    <source>
        <dbReference type="PIRSR" id="PIRSR001549-1"/>
    </source>
</evidence>
<dbReference type="GO" id="GO:0004821">
    <property type="term" value="F:histidine-tRNA ligase activity"/>
    <property type="evidence" value="ECO:0007669"/>
    <property type="project" value="TreeGrafter"/>
</dbReference>
<dbReference type="InterPro" id="IPR004517">
    <property type="entry name" value="HisZ"/>
</dbReference>
<feature type="binding site" evidence="10">
    <location>
        <position position="124"/>
    </location>
    <ligand>
        <name>L-histidine</name>
        <dbReference type="ChEBI" id="CHEBI:57595"/>
    </ligand>
</feature>
<comment type="subunit">
    <text evidence="9">Heteromultimer composed of HisG and HisZ subunits.</text>
</comment>
<keyword evidence="12" id="KW-0808">Transferase</keyword>
<dbReference type="RefSeq" id="WP_071062911.1">
    <property type="nucleotide sequence ID" value="NZ_MKIE01000004.1"/>
</dbReference>
<reference evidence="12 13" key="1">
    <citation type="submission" date="2016-09" db="EMBL/GenBank/DDBJ databases">
        <title>Genome sequence of Eubacterium angustum.</title>
        <authorList>
            <person name="Poehlein A."/>
            <person name="Daniel R."/>
        </authorList>
    </citation>
    <scope>NUCLEOTIDE SEQUENCE [LARGE SCALE GENOMIC DNA]</scope>
    <source>
        <strain evidence="12 13">DSM 1989</strain>
    </source>
</reference>
<dbReference type="CDD" id="cd00773">
    <property type="entry name" value="HisRS-like_core"/>
    <property type="match status" value="1"/>
</dbReference>
<dbReference type="STRING" id="39480.EUAN_13250"/>
<comment type="subcellular location">
    <subcellularLocation>
        <location evidence="1 9">Cytoplasm</location>
    </subcellularLocation>
</comment>
<feature type="binding site" evidence="10">
    <location>
        <begin position="269"/>
        <end position="270"/>
    </location>
    <ligand>
        <name>L-histidine</name>
        <dbReference type="ChEBI" id="CHEBI:57595"/>
    </ligand>
</feature>
<dbReference type="HAMAP" id="MF_00125">
    <property type="entry name" value="HisZ"/>
    <property type="match status" value="1"/>
</dbReference>
<evidence type="ECO:0000256" key="7">
    <source>
        <dbReference type="ARBA" id="ARBA00023102"/>
    </source>
</evidence>
<protein>
    <recommendedName>
        <fullName evidence="4 9">ATP phosphoribosyltransferase regulatory subunit</fullName>
    </recommendedName>
</protein>
<keyword evidence="12" id="KW-0328">Glycosyltransferase</keyword>
<dbReference type="InterPro" id="IPR004516">
    <property type="entry name" value="HisRS/HisZ"/>
</dbReference>
<proteinExistence type="inferred from homology"/>